<protein>
    <submittedName>
        <fullName evidence="2">Uncharacterized protein</fullName>
    </submittedName>
</protein>
<dbReference type="Proteomes" id="UP001157938">
    <property type="component" value="Unassembled WGS sequence"/>
</dbReference>
<reference evidence="2 3" key="1">
    <citation type="submission" date="2021-11" db="EMBL/GenBank/DDBJ databases">
        <authorList>
            <person name="Islam A."/>
            <person name="Islam S."/>
            <person name="Flora M.S."/>
            <person name="Rahman M."/>
            <person name="Ziaur R.M."/>
            <person name="Epstein J.H."/>
            <person name="Hassan M."/>
            <person name="Klassen M."/>
            <person name="Woodard K."/>
            <person name="Webb A."/>
            <person name="Webby R.J."/>
            <person name="El Zowalaty M.E."/>
        </authorList>
    </citation>
    <scope>NUCLEOTIDE SEQUENCE [LARGE SCALE GENOMIC DNA]</scope>
    <source>
        <strain evidence="2">Pf1</strain>
    </source>
</reference>
<proteinExistence type="predicted"/>
<sequence>MAERAQDRADAATEAAERTRREQLVLVERLRQLETTAFGGPQQIESARVRAGLGPSRRQRRRQGMSDFEPAQKSGEDSKGDPPAGKP</sequence>
<evidence type="ECO:0000256" key="1">
    <source>
        <dbReference type="SAM" id="MobiDB-lite"/>
    </source>
</evidence>
<feature type="region of interest" description="Disordered" evidence="1">
    <location>
        <begin position="35"/>
        <end position="87"/>
    </location>
</feature>
<dbReference type="EMBL" id="CAKLBC010000351">
    <property type="protein sequence ID" value="CAH0486085.1"/>
    <property type="molecule type" value="Genomic_DNA"/>
</dbReference>
<evidence type="ECO:0000313" key="2">
    <source>
        <dbReference type="EMBL" id="CAH0486085.1"/>
    </source>
</evidence>
<evidence type="ECO:0000313" key="3">
    <source>
        <dbReference type="Proteomes" id="UP001157938"/>
    </source>
</evidence>
<keyword evidence="3" id="KW-1185">Reference proteome</keyword>
<accession>A0ABN8BW83</accession>
<gene>
    <name evidence="2" type="ORF">PFR001_LOCUS1737</name>
</gene>
<feature type="region of interest" description="Disordered" evidence="1">
    <location>
        <begin position="1"/>
        <end position="22"/>
    </location>
</feature>
<organism evidence="2 3">
    <name type="scientific">Peronospora farinosa</name>
    <dbReference type="NCBI Taxonomy" id="134698"/>
    <lineage>
        <taxon>Eukaryota</taxon>
        <taxon>Sar</taxon>
        <taxon>Stramenopiles</taxon>
        <taxon>Oomycota</taxon>
        <taxon>Peronosporomycetes</taxon>
        <taxon>Peronosporales</taxon>
        <taxon>Peronosporaceae</taxon>
        <taxon>Peronospora</taxon>
    </lineage>
</organism>
<comment type="caution">
    <text evidence="2">The sequence shown here is derived from an EMBL/GenBank/DDBJ whole genome shotgun (WGS) entry which is preliminary data.</text>
</comment>
<name>A0ABN8BW83_9STRA</name>